<keyword evidence="5" id="KW-1003">Cell membrane</keyword>
<name>A0AAU7B367_9ACTN</name>
<dbReference type="CDD" id="cd00082">
    <property type="entry name" value="HisKA"/>
    <property type="match status" value="1"/>
</dbReference>
<dbReference type="SUPFAM" id="SSF52172">
    <property type="entry name" value="CheY-like"/>
    <property type="match status" value="1"/>
</dbReference>
<keyword evidence="6 16" id="KW-0597">Phosphoprotein</keyword>
<dbReference type="GO" id="GO:0000155">
    <property type="term" value="F:phosphorelay sensor kinase activity"/>
    <property type="evidence" value="ECO:0007669"/>
    <property type="project" value="InterPro"/>
</dbReference>
<evidence type="ECO:0000256" key="2">
    <source>
        <dbReference type="ARBA" id="ARBA00004651"/>
    </source>
</evidence>
<evidence type="ECO:0000256" key="9">
    <source>
        <dbReference type="ARBA" id="ARBA00022741"/>
    </source>
</evidence>
<dbReference type="InterPro" id="IPR004358">
    <property type="entry name" value="Sig_transdc_His_kin-like_C"/>
</dbReference>
<dbReference type="GO" id="GO:0005524">
    <property type="term" value="F:ATP binding"/>
    <property type="evidence" value="ECO:0007669"/>
    <property type="project" value="UniProtKB-KW"/>
</dbReference>
<feature type="transmembrane region" description="Helical" evidence="17">
    <location>
        <begin position="197"/>
        <end position="221"/>
    </location>
</feature>
<dbReference type="PROSITE" id="PS50109">
    <property type="entry name" value="HIS_KIN"/>
    <property type="match status" value="1"/>
</dbReference>
<dbReference type="Pfam" id="PF00512">
    <property type="entry name" value="HisKA"/>
    <property type="match status" value="1"/>
</dbReference>
<organism evidence="20">
    <name type="scientific">Paraconexibacter sp. AEG42_29</name>
    <dbReference type="NCBI Taxonomy" id="2997339"/>
    <lineage>
        <taxon>Bacteria</taxon>
        <taxon>Bacillati</taxon>
        <taxon>Actinomycetota</taxon>
        <taxon>Thermoleophilia</taxon>
        <taxon>Solirubrobacterales</taxon>
        <taxon>Paraconexibacteraceae</taxon>
        <taxon>Paraconexibacter</taxon>
    </lineage>
</organism>
<evidence type="ECO:0000256" key="8">
    <source>
        <dbReference type="ARBA" id="ARBA00022692"/>
    </source>
</evidence>
<dbReference type="FunFam" id="3.30.565.10:FF:000010">
    <property type="entry name" value="Sensor histidine kinase RcsC"/>
    <property type="match status" value="1"/>
</dbReference>
<comment type="similarity">
    <text evidence="3">In the N-terminal section; belongs to the phytochrome family.</text>
</comment>
<dbReference type="Pfam" id="PF05231">
    <property type="entry name" value="MASE1"/>
    <property type="match status" value="1"/>
</dbReference>
<comment type="subcellular location">
    <subcellularLocation>
        <location evidence="2">Cell membrane</location>
        <topology evidence="2">Multi-pass membrane protein</topology>
    </subcellularLocation>
</comment>
<keyword evidence="10" id="KW-0418">Kinase</keyword>
<evidence type="ECO:0000256" key="16">
    <source>
        <dbReference type="PROSITE-ProRule" id="PRU00169"/>
    </source>
</evidence>
<evidence type="ECO:0000256" key="1">
    <source>
        <dbReference type="ARBA" id="ARBA00000085"/>
    </source>
</evidence>
<feature type="transmembrane region" description="Helical" evidence="17">
    <location>
        <begin position="233"/>
        <end position="255"/>
    </location>
</feature>
<dbReference type="SMART" id="SM00387">
    <property type="entry name" value="HATPase_c"/>
    <property type="match status" value="1"/>
</dbReference>
<dbReference type="Pfam" id="PF00072">
    <property type="entry name" value="Response_reg"/>
    <property type="match status" value="1"/>
</dbReference>
<dbReference type="PROSITE" id="PS50110">
    <property type="entry name" value="RESPONSE_REGULATORY"/>
    <property type="match status" value="1"/>
</dbReference>
<dbReference type="KEGG" id="parq:DSM112329_05215"/>
<evidence type="ECO:0000313" key="20">
    <source>
        <dbReference type="EMBL" id="XAY08315.1"/>
    </source>
</evidence>
<evidence type="ECO:0000256" key="13">
    <source>
        <dbReference type="ARBA" id="ARBA00023012"/>
    </source>
</evidence>
<dbReference type="CDD" id="cd17546">
    <property type="entry name" value="REC_hyHK_CKI1_RcsC-like"/>
    <property type="match status" value="1"/>
</dbReference>
<dbReference type="InterPro" id="IPR003594">
    <property type="entry name" value="HATPase_dom"/>
</dbReference>
<dbReference type="EMBL" id="CP114014">
    <property type="protein sequence ID" value="XAY08315.1"/>
    <property type="molecule type" value="Genomic_DNA"/>
</dbReference>
<feature type="modified residue" description="4-aspartylphosphate" evidence="16">
    <location>
        <position position="732"/>
    </location>
</feature>
<feature type="domain" description="Histidine kinase" evidence="18">
    <location>
        <begin position="336"/>
        <end position="557"/>
    </location>
</feature>
<sequence>MLRRVDGGPGLRWGTATLGVAVIYGALAYLGYQLTVEDTFAEASAVWPAVGFAIVSLLFLGRPALIGIVMGGTAADLLTGAQFGESLAIGLVSAVNAAIIRELFLEFELRVDLQRLRDVAGLVLIGTLVAPIGATLGTAVIALNHEEAGELGLTWLAWWAGDVSGLMLVGVPLLLLVAHVRGRALPGHTRRHEPALLVVLAAGTAALIFFAQDAPIAYLALPVVVWTAARGSLTLIGIVTIVMGSVASAATLADVGPFAGLDLTQRLIVLDVFGGCVAMTGLILGTLAGERRSALAAVQGSAAVLERRVAERTAELDQARRLAESRERAEAAFLANVTHEIRTPLHAVIGTTRVLADTTLDHEQRDLVGVVSTSGEHMLTITNDVLDFSKIEAGAIELERVPFSLHAAVEDTVALLGPAALGKGLELAILVQEPLHDAVSGDVARLRQVLLNLLANAVKFTPTGEIVVSVATEASGDGAVRVLVDVRDTGIGIAADRLPSLFERFVQGETSTSRRYGGTGLGLAISRELVTLMGGRLTVRSTQGEGTTFALDVRLDAEPQPAPDEALPAPPRTAAVIVASPGLHEQFVRELGRLGIAVVAQDAPADLVIAEDAARGRALAGASTPLVMLVPTASVSVEGAERIVKPPRRRAIERAVARSLRSEVAELEPARIDDGMAARHPLRILIADDMSVGRLVTTRVLRRLGYEADAVADGQEAVDVVLRQDYDVVLMDVRMPRLDGLQATRQIIARAAHGRRPVILGISAGADDEQQACLVAGMDGVIGKPLILERLRDALLLVRTRSTPS</sequence>
<dbReference type="EC" id="2.7.13.3" evidence="4"/>
<keyword evidence="7" id="KW-0808">Transferase</keyword>
<keyword evidence="9" id="KW-0547">Nucleotide-binding</keyword>
<dbReference type="GO" id="GO:0005886">
    <property type="term" value="C:plasma membrane"/>
    <property type="evidence" value="ECO:0007669"/>
    <property type="project" value="UniProtKB-SubCell"/>
</dbReference>
<dbReference type="FunFam" id="1.10.287.130:FF:000004">
    <property type="entry name" value="Ethylene receptor 1"/>
    <property type="match status" value="1"/>
</dbReference>
<dbReference type="PRINTS" id="PR00344">
    <property type="entry name" value="BCTRLSENSOR"/>
</dbReference>
<evidence type="ECO:0000256" key="12">
    <source>
        <dbReference type="ARBA" id="ARBA00022989"/>
    </source>
</evidence>
<keyword evidence="12 17" id="KW-1133">Transmembrane helix</keyword>
<comment type="catalytic activity">
    <reaction evidence="1">
        <text>ATP + protein L-histidine = ADP + protein N-phospho-L-histidine.</text>
        <dbReference type="EC" id="2.7.13.3"/>
    </reaction>
</comment>
<dbReference type="InterPro" id="IPR005467">
    <property type="entry name" value="His_kinase_dom"/>
</dbReference>
<feature type="transmembrane region" description="Helical" evidence="17">
    <location>
        <begin position="12"/>
        <end position="32"/>
    </location>
</feature>
<dbReference type="Gene3D" id="1.10.287.130">
    <property type="match status" value="1"/>
</dbReference>
<proteinExistence type="inferred from homology"/>
<dbReference type="InterPro" id="IPR001789">
    <property type="entry name" value="Sig_transdc_resp-reg_receiver"/>
</dbReference>
<keyword evidence="14 17" id="KW-0472">Membrane</keyword>
<gene>
    <name evidence="20" type="ORF">DSM112329_05215</name>
</gene>
<evidence type="ECO:0000256" key="5">
    <source>
        <dbReference type="ARBA" id="ARBA00022475"/>
    </source>
</evidence>
<evidence type="ECO:0000256" key="15">
    <source>
        <dbReference type="ARBA" id="ARBA00074306"/>
    </source>
</evidence>
<feature type="transmembrane region" description="Helical" evidence="17">
    <location>
        <begin position="155"/>
        <end position="177"/>
    </location>
</feature>
<evidence type="ECO:0000256" key="7">
    <source>
        <dbReference type="ARBA" id="ARBA00022679"/>
    </source>
</evidence>
<evidence type="ECO:0000259" key="18">
    <source>
        <dbReference type="PROSITE" id="PS50109"/>
    </source>
</evidence>
<evidence type="ECO:0000256" key="6">
    <source>
        <dbReference type="ARBA" id="ARBA00022553"/>
    </source>
</evidence>
<dbReference type="PANTHER" id="PTHR45339">
    <property type="entry name" value="HYBRID SIGNAL TRANSDUCTION HISTIDINE KINASE J"/>
    <property type="match status" value="1"/>
</dbReference>
<reference evidence="20" key="1">
    <citation type="submission" date="2022-12" db="EMBL/GenBank/DDBJ databases">
        <title>Paraconexibacter alkalitolerans sp. nov. and Baekduia alba sp. nov., isolated from soil and emended description of the genera Paraconexibacter (Chun et al., 2020) and Baekduia (An et al., 2020).</title>
        <authorList>
            <person name="Vieira S."/>
            <person name="Huber K.J."/>
            <person name="Geppert A."/>
            <person name="Wolf J."/>
            <person name="Neumann-Schaal M."/>
            <person name="Muesken M."/>
            <person name="Overmann J."/>
        </authorList>
    </citation>
    <scope>NUCLEOTIDE SEQUENCE</scope>
    <source>
        <strain evidence="20">AEG42_29</strain>
    </source>
</reference>
<feature type="transmembrane region" description="Helical" evidence="17">
    <location>
        <begin position="267"/>
        <end position="288"/>
    </location>
</feature>
<evidence type="ECO:0000256" key="3">
    <source>
        <dbReference type="ARBA" id="ARBA00006402"/>
    </source>
</evidence>
<feature type="transmembrane region" description="Helical" evidence="17">
    <location>
        <begin position="44"/>
        <end position="61"/>
    </location>
</feature>
<dbReference type="Pfam" id="PF02518">
    <property type="entry name" value="HATPase_c"/>
    <property type="match status" value="1"/>
</dbReference>
<keyword evidence="8 17" id="KW-0812">Transmembrane</keyword>
<dbReference type="SUPFAM" id="SSF55874">
    <property type="entry name" value="ATPase domain of HSP90 chaperone/DNA topoisomerase II/histidine kinase"/>
    <property type="match status" value="1"/>
</dbReference>
<dbReference type="InterPro" id="IPR007895">
    <property type="entry name" value="MASE1"/>
</dbReference>
<evidence type="ECO:0000256" key="11">
    <source>
        <dbReference type="ARBA" id="ARBA00022840"/>
    </source>
</evidence>
<protein>
    <recommendedName>
        <fullName evidence="15">Circadian input-output histidine kinase CikA</fullName>
        <ecNumber evidence="4">2.7.13.3</ecNumber>
    </recommendedName>
</protein>
<dbReference type="SMART" id="SM00388">
    <property type="entry name" value="HisKA"/>
    <property type="match status" value="1"/>
</dbReference>
<dbReference type="PANTHER" id="PTHR45339:SF1">
    <property type="entry name" value="HYBRID SIGNAL TRANSDUCTION HISTIDINE KINASE J"/>
    <property type="match status" value="1"/>
</dbReference>
<dbReference type="InterPro" id="IPR011006">
    <property type="entry name" value="CheY-like_superfamily"/>
</dbReference>
<evidence type="ECO:0000256" key="14">
    <source>
        <dbReference type="ARBA" id="ARBA00023136"/>
    </source>
</evidence>
<dbReference type="SUPFAM" id="SSF47384">
    <property type="entry name" value="Homodimeric domain of signal transducing histidine kinase"/>
    <property type="match status" value="1"/>
</dbReference>
<accession>A0AAU7B367</accession>
<dbReference type="AlphaFoldDB" id="A0AAU7B367"/>
<feature type="transmembrane region" description="Helical" evidence="17">
    <location>
        <begin position="119"/>
        <end position="143"/>
    </location>
</feature>
<evidence type="ECO:0000256" key="10">
    <source>
        <dbReference type="ARBA" id="ARBA00022777"/>
    </source>
</evidence>
<dbReference type="SMART" id="SM00448">
    <property type="entry name" value="REC"/>
    <property type="match status" value="1"/>
</dbReference>
<dbReference type="Gene3D" id="3.40.50.2300">
    <property type="match status" value="1"/>
</dbReference>
<dbReference type="CDD" id="cd16922">
    <property type="entry name" value="HATPase_EvgS-ArcB-TorS-like"/>
    <property type="match status" value="1"/>
</dbReference>
<dbReference type="Gene3D" id="3.30.565.10">
    <property type="entry name" value="Histidine kinase-like ATPase, C-terminal domain"/>
    <property type="match status" value="1"/>
</dbReference>
<keyword evidence="13" id="KW-0902">Two-component regulatory system</keyword>
<evidence type="ECO:0000256" key="17">
    <source>
        <dbReference type="SAM" id="Phobius"/>
    </source>
</evidence>
<dbReference type="InterPro" id="IPR036097">
    <property type="entry name" value="HisK_dim/P_sf"/>
</dbReference>
<dbReference type="InterPro" id="IPR003661">
    <property type="entry name" value="HisK_dim/P_dom"/>
</dbReference>
<keyword evidence="11" id="KW-0067">ATP-binding</keyword>
<evidence type="ECO:0000256" key="4">
    <source>
        <dbReference type="ARBA" id="ARBA00012438"/>
    </source>
</evidence>
<feature type="domain" description="Response regulatory" evidence="19">
    <location>
        <begin position="683"/>
        <end position="799"/>
    </location>
</feature>
<evidence type="ECO:0000259" key="19">
    <source>
        <dbReference type="PROSITE" id="PS50110"/>
    </source>
</evidence>
<dbReference type="InterPro" id="IPR036890">
    <property type="entry name" value="HATPase_C_sf"/>
</dbReference>